<dbReference type="EMBL" id="KN837109">
    <property type="protein sequence ID" value="KIJ46080.1"/>
    <property type="molecule type" value="Genomic_DNA"/>
</dbReference>
<reference evidence="1 2" key="1">
    <citation type="submission" date="2014-06" db="EMBL/GenBank/DDBJ databases">
        <title>Evolutionary Origins and Diversification of the Mycorrhizal Mutualists.</title>
        <authorList>
            <consortium name="DOE Joint Genome Institute"/>
            <consortium name="Mycorrhizal Genomics Consortium"/>
            <person name="Kohler A."/>
            <person name="Kuo A."/>
            <person name="Nagy L.G."/>
            <person name="Floudas D."/>
            <person name="Copeland A."/>
            <person name="Barry K.W."/>
            <person name="Cichocki N."/>
            <person name="Veneault-Fourrey C."/>
            <person name="LaButti K."/>
            <person name="Lindquist E.A."/>
            <person name="Lipzen A."/>
            <person name="Lundell T."/>
            <person name="Morin E."/>
            <person name="Murat C."/>
            <person name="Riley R."/>
            <person name="Ohm R."/>
            <person name="Sun H."/>
            <person name="Tunlid A."/>
            <person name="Henrissat B."/>
            <person name="Grigoriev I.V."/>
            <person name="Hibbett D.S."/>
            <person name="Martin F."/>
        </authorList>
    </citation>
    <scope>NUCLEOTIDE SEQUENCE [LARGE SCALE GENOMIC DNA]</scope>
    <source>
        <strain evidence="1 2">SS14</strain>
    </source>
</reference>
<name>A0A0C9W2Z6_SPHS4</name>
<dbReference type="AlphaFoldDB" id="A0A0C9W2Z6"/>
<gene>
    <name evidence="1" type="ORF">M422DRAFT_46372</name>
</gene>
<keyword evidence="2" id="KW-1185">Reference proteome</keyword>
<sequence length="124" mass="14089">MHLRDSPICPRLTIETFISGVLYNHTGVLEFIAGVTNLKRINIRTNLSPFKFWENVDRFPATHHVMELRLTADDCQAAEEEDSAKMYLLLLICYSLKHLEISLQGIARMDKPLLPASSSSKICD</sequence>
<accession>A0A0C9W2Z6</accession>
<evidence type="ECO:0000313" key="2">
    <source>
        <dbReference type="Proteomes" id="UP000054279"/>
    </source>
</evidence>
<proteinExistence type="predicted"/>
<dbReference type="Proteomes" id="UP000054279">
    <property type="component" value="Unassembled WGS sequence"/>
</dbReference>
<evidence type="ECO:0000313" key="1">
    <source>
        <dbReference type="EMBL" id="KIJ46080.1"/>
    </source>
</evidence>
<organism evidence="1 2">
    <name type="scientific">Sphaerobolus stellatus (strain SS14)</name>
    <dbReference type="NCBI Taxonomy" id="990650"/>
    <lineage>
        <taxon>Eukaryota</taxon>
        <taxon>Fungi</taxon>
        <taxon>Dikarya</taxon>
        <taxon>Basidiomycota</taxon>
        <taxon>Agaricomycotina</taxon>
        <taxon>Agaricomycetes</taxon>
        <taxon>Phallomycetidae</taxon>
        <taxon>Geastrales</taxon>
        <taxon>Sphaerobolaceae</taxon>
        <taxon>Sphaerobolus</taxon>
    </lineage>
</organism>
<dbReference type="HOGENOM" id="CLU_2005375_0_0_1"/>
<protein>
    <submittedName>
        <fullName evidence="1">Uncharacterized protein</fullName>
    </submittedName>
</protein>